<evidence type="ECO:0000256" key="1">
    <source>
        <dbReference type="SAM" id="MobiDB-lite"/>
    </source>
</evidence>
<dbReference type="EMBL" id="WTPX01000114">
    <property type="protein sequence ID" value="NNJ27015.1"/>
    <property type="molecule type" value="Genomic_DNA"/>
</dbReference>
<feature type="region of interest" description="Disordered" evidence="1">
    <location>
        <begin position="1"/>
        <end position="29"/>
    </location>
</feature>
<dbReference type="PROSITE" id="PS51832">
    <property type="entry name" value="HD_GYP"/>
    <property type="match status" value="1"/>
</dbReference>
<proteinExistence type="predicted"/>
<dbReference type="InterPro" id="IPR037522">
    <property type="entry name" value="HD_GYP_dom"/>
</dbReference>
<evidence type="ECO:0000259" key="2">
    <source>
        <dbReference type="PROSITE" id="PS51832"/>
    </source>
</evidence>
<reference evidence="3 4" key="1">
    <citation type="journal article" date="2020" name="Syst. Appl. Microbiol.">
        <title>Alienimonas chondri sp. nov., a novel planctomycete isolated from the biofilm of the red alga Chondrus crispus.</title>
        <authorList>
            <person name="Vitorino I."/>
            <person name="Albuquerque L."/>
            <person name="Wiegand S."/>
            <person name="Kallscheuer N."/>
            <person name="da Costa M.S."/>
            <person name="Lobo-da-Cunha A."/>
            <person name="Jogler C."/>
            <person name="Lage O.M."/>
        </authorList>
    </citation>
    <scope>NUCLEOTIDE SEQUENCE [LARGE SCALE GENOMIC DNA]</scope>
    <source>
        <strain evidence="3 4">LzC2</strain>
    </source>
</reference>
<dbReference type="RefSeq" id="WP_171188609.1">
    <property type="nucleotide sequence ID" value="NZ_WTPX01000114.1"/>
</dbReference>
<dbReference type="PANTHER" id="PTHR43155:SF2">
    <property type="entry name" value="CYCLIC DI-GMP PHOSPHODIESTERASE PA4108"/>
    <property type="match status" value="1"/>
</dbReference>
<dbReference type="Proteomes" id="UP000609651">
    <property type="component" value="Unassembled WGS sequence"/>
</dbReference>
<organism evidence="3 4">
    <name type="scientific">Alienimonas chondri</name>
    <dbReference type="NCBI Taxonomy" id="2681879"/>
    <lineage>
        <taxon>Bacteria</taxon>
        <taxon>Pseudomonadati</taxon>
        <taxon>Planctomycetota</taxon>
        <taxon>Planctomycetia</taxon>
        <taxon>Planctomycetales</taxon>
        <taxon>Planctomycetaceae</taxon>
        <taxon>Alienimonas</taxon>
    </lineage>
</organism>
<dbReference type="CDD" id="cd00077">
    <property type="entry name" value="HDc"/>
    <property type="match status" value="1"/>
</dbReference>
<keyword evidence="4" id="KW-1185">Reference proteome</keyword>
<sequence length="472" mass="49477">MSNAAPDLADRPDAAADADAAPQSAATVEMPSQDEYVAMRLCDLKRGTTLQTPILDERGVLLLNAGMVITDTFHAKLVARGLVSVMVHAGEVAKLLAGTPQGEATEAPPTRPGVVAAASNPTSEALDQIAMSGRGLALPPQDNPFRDELADRTGAPLDPDRWEKTIAAIGDAVTEAAAIQREIADGRGVNLTGLTGLADAALDELAEDRDLFVCIALSPHGGNRLTRHGVHAARLGAAVGAVMGLDRSTLRELMIGILVHDAGMLRIDPAVYETPGPLGKAAFLEITKHPVLVFDALKSAREVPARSAFVAYQIHERCDGSGYPRRRTASQMHVLAKVAAVVDSFIALTASRSYRPALAPHHAIRHVLKEAGAGALDAEAVRGLLKAVSLFPLGSRVKLDDGRRGRVVRTTADYSRPLLELDPPGGAAGRGGPPGELLDLSQRREVQVMGVSADAAPLIEQNEPSESLAAAA</sequence>
<gene>
    <name evidence="3" type="ORF">LzC2_31120</name>
</gene>
<comment type="caution">
    <text evidence="3">The sequence shown here is derived from an EMBL/GenBank/DDBJ whole genome shotgun (WGS) entry which is preliminary data.</text>
</comment>
<evidence type="ECO:0000313" key="4">
    <source>
        <dbReference type="Proteomes" id="UP000609651"/>
    </source>
</evidence>
<feature type="domain" description="HD-GYP" evidence="2">
    <location>
        <begin position="203"/>
        <end position="399"/>
    </location>
</feature>
<dbReference type="PANTHER" id="PTHR43155">
    <property type="entry name" value="CYCLIC DI-GMP PHOSPHODIESTERASE PA4108-RELATED"/>
    <property type="match status" value="1"/>
</dbReference>
<feature type="region of interest" description="Disordered" evidence="1">
    <location>
        <begin position="418"/>
        <end position="438"/>
    </location>
</feature>
<feature type="compositionally biased region" description="Low complexity" evidence="1">
    <location>
        <begin position="15"/>
        <end position="26"/>
    </location>
</feature>
<dbReference type="Gene3D" id="1.10.3210.10">
    <property type="entry name" value="Hypothetical protein af1432"/>
    <property type="match status" value="1"/>
</dbReference>
<dbReference type="InterPro" id="IPR003607">
    <property type="entry name" value="HD/PDEase_dom"/>
</dbReference>
<dbReference type="Pfam" id="PF13487">
    <property type="entry name" value="HD_5"/>
    <property type="match status" value="1"/>
</dbReference>
<accession>A0ABX1VGM8</accession>
<name>A0ABX1VGM8_9PLAN</name>
<dbReference type="SUPFAM" id="SSF109604">
    <property type="entry name" value="HD-domain/PDEase-like"/>
    <property type="match status" value="1"/>
</dbReference>
<protein>
    <recommendedName>
        <fullName evidence="2">HD-GYP domain-containing protein</fullName>
    </recommendedName>
</protein>
<evidence type="ECO:0000313" key="3">
    <source>
        <dbReference type="EMBL" id="NNJ27015.1"/>
    </source>
</evidence>